<protein>
    <submittedName>
        <fullName evidence="1">Uncharacterized protein</fullName>
    </submittedName>
</protein>
<dbReference type="AlphaFoldDB" id="A0A4D6L1Z4"/>
<reference evidence="1 2" key="1">
    <citation type="submission" date="2019-04" db="EMBL/GenBank/DDBJ databases">
        <title>An improved genome assembly and genetic linkage map for asparagus bean, Vigna unguiculata ssp. sesquipedialis.</title>
        <authorList>
            <person name="Xia Q."/>
            <person name="Zhang R."/>
            <person name="Dong Y."/>
        </authorList>
    </citation>
    <scope>NUCLEOTIDE SEQUENCE [LARGE SCALE GENOMIC DNA]</scope>
    <source>
        <tissue evidence="1">Leaf</tissue>
    </source>
</reference>
<gene>
    <name evidence="1" type="ORF">DEO72_LG2g2837</name>
</gene>
<dbReference type="EMBL" id="CP039346">
    <property type="protein sequence ID" value="QCD82498.1"/>
    <property type="molecule type" value="Genomic_DNA"/>
</dbReference>
<proteinExistence type="predicted"/>
<organism evidence="1 2">
    <name type="scientific">Vigna unguiculata</name>
    <name type="common">Cowpea</name>
    <dbReference type="NCBI Taxonomy" id="3917"/>
    <lineage>
        <taxon>Eukaryota</taxon>
        <taxon>Viridiplantae</taxon>
        <taxon>Streptophyta</taxon>
        <taxon>Embryophyta</taxon>
        <taxon>Tracheophyta</taxon>
        <taxon>Spermatophyta</taxon>
        <taxon>Magnoliopsida</taxon>
        <taxon>eudicotyledons</taxon>
        <taxon>Gunneridae</taxon>
        <taxon>Pentapetalae</taxon>
        <taxon>rosids</taxon>
        <taxon>fabids</taxon>
        <taxon>Fabales</taxon>
        <taxon>Fabaceae</taxon>
        <taxon>Papilionoideae</taxon>
        <taxon>50 kb inversion clade</taxon>
        <taxon>NPAAA clade</taxon>
        <taxon>indigoferoid/millettioid clade</taxon>
        <taxon>Phaseoleae</taxon>
        <taxon>Vigna</taxon>
    </lineage>
</organism>
<dbReference type="Proteomes" id="UP000501690">
    <property type="component" value="Linkage Group LG2"/>
</dbReference>
<accession>A0A4D6L1Z4</accession>
<keyword evidence="2" id="KW-1185">Reference proteome</keyword>
<evidence type="ECO:0000313" key="2">
    <source>
        <dbReference type="Proteomes" id="UP000501690"/>
    </source>
</evidence>
<name>A0A4D6L1Z4_VIGUN</name>
<evidence type="ECO:0000313" key="1">
    <source>
        <dbReference type="EMBL" id="QCD82498.1"/>
    </source>
</evidence>
<sequence length="261" mass="29159">MKSKFPSCSSTNRLTGDTCRQALPAPRPLGGCRVPPGAQRLKNPPRCRYHLAVLPSPPGTHITVTLCWIDIAWRHRPNRWALRYQALSDFLSITWRNRSLPSGAISIQQSLLINYPAPQHSSRQCSIVTFASAPGGKLRAARCVKSYHGIPQHSTITGFHSTLSHWHSAYGFLQYNDLNHQPFNGTTFFPDQNHSRTPGTPKLNQFDLGRLAGIHHRQAVHHKTQKLGCRFMAPGGTGIHRQAVPQGTQKYTKLPCAAWRL</sequence>